<organism evidence="1 2">
    <name type="scientific">Aporhodopirellula rubra</name>
    <dbReference type="NCBI Taxonomy" id="980271"/>
    <lineage>
        <taxon>Bacteria</taxon>
        <taxon>Pseudomonadati</taxon>
        <taxon>Planctomycetota</taxon>
        <taxon>Planctomycetia</taxon>
        <taxon>Pirellulales</taxon>
        <taxon>Pirellulaceae</taxon>
        <taxon>Aporhodopirellula</taxon>
    </lineage>
</organism>
<sequence>MKFNCSFRVFIAVHQLLIVSGGITSGDDPMEASILAKADRPWFAQFMVGEPIVAGI</sequence>
<gene>
    <name evidence="1" type="ORF">FHS27_005321</name>
</gene>
<dbReference type="EMBL" id="JACHXU010000024">
    <property type="protein sequence ID" value="MBB3209481.1"/>
    <property type="molecule type" value="Genomic_DNA"/>
</dbReference>
<reference evidence="1 2" key="1">
    <citation type="submission" date="2020-08" db="EMBL/GenBank/DDBJ databases">
        <title>Genomic Encyclopedia of Type Strains, Phase III (KMG-III): the genomes of soil and plant-associated and newly described type strains.</title>
        <authorList>
            <person name="Whitman W."/>
        </authorList>
    </citation>
    <scope>NUCLEOTIDE SEQUENCE [LARGE SCALE GENOMIC DNA]</scope>
    <source>
        <strain evidence="1 2">CECT 8075</strain>
    </source>
</reference>
<dbReference type="AlphaFoldDB" id="A0A7W5H8X4"/>
<keyword evidence="2" id="KW-1185">Reference proteome</keyword>
<proteinExistence type="predicted"/>
<dbReference type="Proteomes" id="UP000536179">
    <property type="component" value="Unassembled WGS sequence"/>
</dbReference>
<accession>A0A7W5H8X4</accession>
<evidence type="ECO:0000313" key="1">
    <source>
        <dbReference type="EMBL" id="MBB3209481.1"/>
    </source>
</evidence>
<name>A0A7W5H8X4_9BACT</name>
<protein>
    <submittedName>
        <fullName evidence="1">Uncharacterized protein</fullName>
    </submittedName>
</protein>
<comment type="caution">
    <text evidence="1">The sequence shown here is derived from an EMBL/GenBank/DDBJ whole genome shotgun (WGS) entry which is preliminary data.</text>
</comment>
<evidence type="ECO:0000313" key="2">
    <source>
        <dbReference type="Proteomes" id="UP000536179"/>
    </source>
</evidence>